<dbReference type="SMART" id="SM00267">
    <property type="entry name" value="GGDEF"/>
    <property type="match status" value="1"/>
</dbReference>
<dbReference type="SUPFAM" id="SSF55785">
    <property type="entry name" value="PYP-like sensor domain (PAS domain)"/>
    <property type="match status" value="1"/>
</dbReference>
<dbReference type="InterPro" id="IPR043128">
    <property type="entry name" value="Rev_trsase/Diguanyl_cyclase"/>
</dbReference>
<keyword evidence="12" id="KW-1185">Reference proteome</keyword>
<evidence type="ECO:0000259" key="6">
    <source>
        <dbReference type="PROSITE" id="PS50112"/>
    </source>
</evidence>
<feature type="domain" description="GGDEF" evidence="10">
    <location>
        <begin position="643"/>
        <end position="776"/>
    </location>
</feature>
<dbReference type="PANTHER" id="PTHR44757:SF2">
    <property type="entry name" value="BIOFILM ARCHITECTURE MAINTENANCE PROTEIN MBAA"/>
    <property type="match status" value="1"/>
</dbReference>
<dbReference type="SUPFAM" id="SSF55781">
    <property type="entry name" value="GAF domain-like"/>
    <property type="match status" value="1"/>
</dbReference>
<dbReference type="PROSITE" id="PS50113">
    <property type="entry name" value="PAC"/>
    <property type="match status" value="1"/>
</dbReference>
<comment type="caution">
    <text evidence="11">The sequence shown here is derived from an EMBL/GenBank/DDBJ whole genome shotgun (WGS) entry which is preliminary data.</text>
</comment>
<comment type="subcellular location">
    <subcellularLocation>
        <location evidence="1">Membrane</location>
    </subcellularLocation>
</comment>
<organism evidence="11 12">
    <name type="scientific">Noviherbaspirillum aridicola</name>
    <dbReference type="NCBI Taxonomy" id="2849687"/>
    <lineage>
        <taxon>Bacteria</taxon>
        <taxon>Pseudomonadati</taxon>
        <taxon>Pseudomonadota</taxon>
        <taxon>Betaproteobacteria</taxon>
        <taxon>Burkholderiales</taxon>
        <taxon>Oxalobacteraceae</taxon>
        <taxon>Noviherbaspirillum</taxon>
    </lineage>
</organism>
<gene>
    <name evidence="11" type="ORF">NCCP691_27300</name>
</gene>
<dbReference type="Gene3D" id="3.30.450.20">
    <property type="entry name" value="PAS domain"/>
    <property type="match status" value="1"/>
</dbReference>
<dbReference type="SMART" id="SM00052">
    <property type="entry name" value="EAL"/>
    <property type="match status" value="1"/>
</dbReference>
<dbReference type="InterPro" id="IPR029016">
    <property type="entry name" value="GAF-like_dom_sf"/>
</dbReference>
<dbReference type="Gene3D" id="3.20.20.450">
    <property type="entry name" value="EAL domain"/>
    <property type="match status" value="1"/>
</dbReference>
<dbReference type="InterPro" id="IPR006189">
    <property type="entry name" value="CHASE_dom"/>
</dbReference>
<dbReference type="CDD" id="cd00130">
    <property type="entry name" value="PAS"/>
    <property type="match status" value="1"/>
</dbReference>
<protein>
    <recommendedName>
        <fullName evidence="13">PAS domain S-box-containing protein/diguanylate cyclase (GGDEF)-like protein</fullName>
    </recommendedName>
</protein>
<evidence type="ECO:0000256" key="5">
    <source>
        <dbReference type="SAM" id="Phobius"/>
    </source>
</evidence>
<dbReference type="Proteomes" id="UP000887222">
    <property type="component" value="Unassembled WGS sequence"/>
</dbReference>
<evidence type="ECO:0000259" key="8">
    <source>
        <dbReference type="PROSITE" id="PS50839"/>
    </source>
</evidence>
<dbReference type="SUPFAM" id="SSF55073">
    <property type="entry name" value="Nucleotide cyclase"/>
    <property type="match status" value="1"/>
</dbReference>
<evidence type="ECO:0008006" key="13">
    <source>
        <dbReference type="Google" id="ProtNLM"/>
    </source>
</evidence>
<dbReference type="EMBL" id="BPMK01000011">
    <property type="protein sequence ID" value="GIZ52716.1"/>
    <property type="molecule type" value="Genomic_DNA"/>
</dbReference>
<dbReference type="InterPro" id="IPR035965">
    <property type="entry name" value="PAS-like_dom_sf"/>
</dbReference>
<dbReference type="PROSITE" id="PS50112">
    <property type="entry name" value="PAS"/>
    <property type="match status" value="1"/>
</dbReference>
<evidence type="ECO:0000259" key="10">
    <source>
        <dbReference type="PROSITE" id="PS50887"/>
    </source>
</evidence>
<evidence type="ECO:0000313" key="12">
    <source>
        <dbReference type="Proteomes" id="UP000887222"/>
    </source>
</evidence>
<dbReference type="Pfam" id="PF03924">
    <property type="entry name" value="CHASE"/>
    <property type="match status" value="1"/>
</dbReference>
<dbReference type="RefSeq" id="WP_220809130.1">
    <property type="nucleotide sequence ID" value="NZ_BPMK01000011.1"/>
</dbReference>
<dbReference type="PROSITE" id="PS50839">
    <property type="entry name" value="CHASE"/>
    <property type="match status" value="1"/>
</dbReference>
<dbReference type="Gene3D" id="3.30.70.270">
    <property type="match status" value="1"/>
</dbReference>
<dbReference type="NCBIfam" id="TIGR00229">
    <property type="entry name" value="sensory_box"/>
    <property type="match status" value="1"/>
</dbReference>
<dbReference type="InterPro" id="IPR000700">
    <property type="entry name" value="PAS-assoc_C"/>
</dbReference>
<dbReference type="InterPro" id="IPR000160">
    <property type="entry name" value="GGDEF_dom"/>
</dbReference>
<accession>A0ABQ4Q6T1</accession>
<dbReference type="SMART" id="SM00086">
    <property type="entry name" value="PAC"/>
    <property type="match status" value="1"/>
</dbReference>
<feature type="domain" description="EAL" evidence="9">
    <location>
        <begin position="785"/>
        <end position="1038"/>
    </location>
</feature>
<dbReference type="InterPro" id="IPR052155">
    <property type="entry name" value="Biofilm_reg_signaling"/>
</dbReference>
<dbReference type="Gene3D" id="3.30.450.40">
    <property type="match status" value="1"/>
</dbReference>
<evidence type="ECO:0000313" key="11">
    <source>
        <dbReference type="EMBL" id="GIZ52716.1"/>
    </source>
</evidence>
<proteinExistence type="predicted"/>
<dbReference type="InterPro" id="IPR035919">
    <property type="entry name" value="EAL_sf"/>
</dbReference>
<dbReference type="SUPFAM" id="SSF141868">
    <property type="entry name" value="EAL domain-like"/>
    <property type="match status" value="1"/>
</dbReference>
<evidence type="ECO:0000259" key="9">
    <source>
        <dbReference type="PROSITE" id="PS50883"/>
    </source>
</evidence>
<dbReference type="Pfam" id="PF00563">
    <property type="entry name" value="EAL"/>
    <property type="match status" value="1"/>
</dbReference>
<keyword evidence="4 5" id="KW-0472">Membrane</keyword>
<dbReference type="PROSITE" id="PS50887">
    <property type="entry name" value="GGDEF"/>
    <property type="match status" value="1"/>
</dbReference>
<keyword evidence="2 5" id="KW-0812">Transmembrane</keyword>
<dbReference type="NCBIfam" id="TIGR00254">
    <property type="entry name" value="GGDEF"/>
    <property type="match status" value="1"/>
</dbReference>
<evidence type="ECO:0000256" key="3">
    <source>
        <dbReference type="ARBA" id="ARBA00022989"/>
    </source>
</evidence>
<dbReference type="Gene3D" id="3.30.450.350">
    <property type="entry name" value="CHASE domain"/>
    <property type="match status" value="1"/>
</dbReference>
<dbReference type="SMART" id="SM01079">
    <property type="entry name" value="CHASE"/>
    <property type="match status" value="1"/>
</dbReference>
<dbReference type="Pfam" id="PF13426">
    <property type="entry name" value="PAS_9"/>
    <property type="match status" value="1"/>
</dbReference>
<dbReference type="InterPro" id="IPR001633">
    <property type="entry name" value="EAL_dom"/>
</dbReference>
<keyword evidence="3 5" id="KW-1133">Transmembrane helix</keyword>
<evidence type="ECO:0000259" key="7">
    <source>
        <dbReference type="PROSITE" id="PS50113"/>
    </source>
</evidence>
<feature type="transmembrane region" description="Helical" evidence="5">
    <location>
        <begin position="271"/>
        <end position="292"/>
    </location>
</feature>
<dbReference type="InterPro" id="IPR042240">
    <property type="entry name" value="CHASE_sf"/>
</dbReference>
<dbReference type="InterPro" id="IPR001610">
    <property type="entry name" value="PAC"/>
</dbReference>
<reference evidence="11 12" key="1">
    <citation type="journal article" date="2022" name="Int. J. Syst. Evol. Microbiol.">
        <title>Noviherbaspirillum aridicola sp. nov., isolated from an arid soil in Pakistan.</title>
        <authorList>
            <person name="Khan I.U."/>
            <person name="Saqib M."/>
            <person name="Amin A."/>
            <person name="Hussain F."/>
            <person name="Li L."/>
            <person name="Liu Y.H."/>
            <person name="Fang B.Z."/>
            <person name="Ahmed I."/>
            <person name="Li W.J."/>
        </authorList>
    </citation>
    <scope>NUCLEOTIDE SEQUENCE [LARGE SCALE GENOMIC DNA]</scope>
    <source>
        <strain evidence="11 12">NCCP-691</strain>
    </source>
</reference>
<sequence>MTEIQTALIDEGGNEAKHRFRLRLFTALSFAITLLAGGAIATLVVQMHQMDKRKETELIAASQAAMIEEHLSHAMASTYALAAVVRQGGGRIDRFEALGEEMLKMYGGISSLQLAPRGVISAVVPLAPNKAALGHDLLHDRARSSEAMLALESKSLTLAGPLELRQGGIAVAGRLPVFLPQADGREHFWGFTIALLRVPDLLAMSGLQQLPRQDYDFRLTHVDAGGTRRTIAESTADGFMDAAEQPVRLPNNTWHLSIAPASRGLAPYMPLAAGFLVLLAACLAALFTYSSFRHPLLLQRKVYLRTRELADSILRLKTEAAEKMRINRMVEQFNRLYSLQSRINAAIMRIADRDALLREVCALAVENGSFSLARVAVLDEHGDWHWQAGSGRSDEIGDTACPVAAWLATDPARVLVLADEGVQADGPRSHAALRLRQAGRTVAVLSLHADAPDFFNTQSMLMLVELSDDLSFALDNIERDTQRRRTEDKLRKLSRAVEQSVNAVMITDRQGVIEYVNPWFTLITGYTAEEAIGHTPRLLKSADTSPETWKRLWSTVLSGGEWRGELRNTRKNGERYWSQSVISPLKDESGNITHFVAVSDDVSTRKQAEQTIRRLAFHDALTGLPNRRRLIDALQKATAQPDARFGLMLFDLDRFKTVNDSLGHEMGDLLLQEIAHRLDTRLREGDLLARMGGDEFGMIVRDVTQPEDMARLADDIAALLSEPFHLDGHELFVTVSTGITMYPADGGDAETLVRNADTALYRAKDGGRNGSRFFTVDMSAESRRKLRLESALRGALERGELLLVYQPQADVVTGRIRGCEALVRWKHAELGMVSPAEFIPLAEETGLILPIGEWILRTACAQAREWELAGQPVRIAVNLSAIQFHHGDLAATVAGILAEHSLPPELLELELTEGILMTDSARGMETLGRLHDMGVQISIDDFGTGYSSLSYLKRLPIQVLKIDQSFVRDIHTDPDDRAIVTAVIALAHSMKLKVVAEGVETDEQYIFLRDHRCDMLQGYLFSRPVPAQEVWEMMAAETAAAT</sequence>
<dbReference type="PROSITE" id="PS50883">
    <property type="entry name" value="EAL"/>
    <property type="match status" value="1"/>
</dbReference>
<dbReference type="InterPro" id="IPR000014">
    <property type="entry name" value="PAS"/>
</dbReference>
<evidence type="ECO:0000256" key="4">
    <source>
        <dbReference type="ARBA" id="ARBA00023136"/>
    </source>
</evidence>
<dbReference type="CDD" id="cd01948">
    <property type="entry name" value="EAL"/>
    <property type="match status" value="1"/>
</dbReference>
<feature type="transmembrane region" description="Helical" evidence="5">
    <location>
        <begin position="24"/>
        <end position="45"/>
    </location>
</feature>
<feature type="domain" description="PAC" evidence="7">
    <location>
        <begin position="562"/>
        <end position="614"/>
    </location>
</feature>
<dbReference type="Pfam" id="PF00990">
    <property type="entry name" value="GGDEF"/>
    <property type="match status" value="1"/>
</dbReference>
<dbReference type="SMART" id="SM00091">
    <property type="entry name" value="PAS"/>
    <property type="match status" value="1"/>
</dbReference>
<evidence type="ECO:0000256" key="1">
    <source>
        <dbReference type="ARBA" id="ARBA00004370"/>
    </source>
</evidence>
<feature type="domain" description="CHASE" evidence="8">
    <location>
        <begin position="116"/>
        <end position="210"/>
    </location>
</feature>
<name>A0ABQ4Q6T1_9BURK</name>
<dbReference type="PANTHER" id="PTHR44757">
    <property type="entry name" value="DIGUANYLATE CYCLASE DGCP"/>
    <property type="match status" value="1"/>
</dbReference>
<dbReference type="CDD" id="cd01949">
    <property type="entry name" value="GGDEF"/>
    <property type="match status" value="1"/>
</dbReference>
<dbReference type="InterPro" id="IPR029787">
    <property type="entry name" value="Nucleotide_cyclase"/>
</dbReference>
<evidence type="ECO:0000256" key="2">
    <source>
        <dbReference type="ARBA" id="ARBA00022692"/>
    </source>
</evidence>
<feature type="domain" description="PAS" evidence="6">
    <location>
        <begin position="489"/>
        <end position="535"/>
    </location>
</feature>